<proteinExistence type="predicted"/>
<reference evidence="2 3" key="1">
    <citation type="journal article" date="2021" name="ISME Commun">
        <title>Automated analysis of genomic sequences facilitates high-throughput and comprehensive description of bacteria.</title>
        <authorList>
            <person name="Hitch T.C.A."/>
        </authorList>
    </citation>
    <scope>NUCLEOTIDE SEQUENCE [LARGE SCALE GENOMIC DNA]</scope>
    <source>
        <strain evidence="2 3">Sanger_04</strain>
    </source>
</reference>
<gene>
    <name evidence="2" type="ORF">OCV63_03900</name>
</gene>
<accession>A0ABT2RVI6</accession>
<name>A0ABT2RVI6_9FIRM</name>
<sequence>MTFCELREKDVINIHDCKRLGCVSDLVFDPKNGCILALLTTTSEKLWGFLGKENECEIPWCKIRQIGPDIILVDIDEKLHRQP</sequence>
<dbReference type="SUPFAM" id="SSF50346">
    <property type="entry name" value="PRC-barrel domain"/>
    <property type="match status" value="1"/>
</dbReference>
<dbReference type="NCBIfam" id="TIGR02888">
    <property type="entry name" value="spore_YlmC_YmxH"/>
    <property type="match status" value="1"/>
</dbReference>
<comment type="caution">
    <text evidence="2">The sequence shown here is derived from an EMBL/GenBank/DDBJ whole genome shotgun (WGS) entry which is preliminary data.</text>
</comment>
<dbReference type="Proteomes" id="UP001652461">
    <property type="component" value="Unassembled WGS sequence"/>
</dbReference>
<dbReference type="Pfam" id="PF05239">
    <property type="entry name" value="PRC"/>
    <property type="match status" value="1"/>
</dbReference>
<dbReference type="Gene3D" id="2.30.30.240">
    <property type="entry name" value="PRC-barrel domain"/>
    <property type="match status" value="1"/>
</dbReference>
<dbReference type="RefSeq" id="WP_158362143.1">
    <property type="nucleotide sequence ID" value="NZ_JAOQKC010000004.1"/>
</dbReference>
<dbReference type="InterPro" id="IPR014238">
    <property type="entry name" value="Spore_YlmC/YmxH"/>
</dbReference>
<organism evidence="2 3">
    <name type="scientific">Laedolimicola ammoniilytica</name>
    <dbReference type="NCBI Taxonomy" id="2981771"/>
    <lineage>
        <taxon>Bacteria</taxon>
        <taxon>Bacillati</taxon>
        <taxon>Bacillota</taxon>
        <taxon>Clostridia</taxon>
        <taxon>Lachnospirales</taxon>
        <taxon>Lachnospiraceae</taxon>
        <taxon>Laedolimicola</taxon>
    </lineage>
</organism>
<evidence type="ECO:0000313" key="2">
    <source>
        <dbReference type="EMBL" id="MCU6696040.1"/>
    </source>
</evidence>
<feature type="domain" description="PRC-barrel" evidence="1">
    <location>
        <begin position="3"/>
        <end position="79"/>
    </location>
</feature>
<keyword evidence="3" id="KW-1185">Reference proteome</keyword>
<dbReference type="PANTHER" id="PTHR40061:SF1">
    <property type="entry name" value="SPORULATION PROTEIN YLMC-RELATED"/>
    <property type="match status" value="1"/>
</dbReference>
<evidence type="ECO:0000313" key="3">
    <source>
        <dbReference type="Proteomes" id="UP001652461"/>
    </source>
</evidence>
<dbReference type="PANTHER" id="PTHR40061">
    <property type="entry name" value="SPORULATION PROTEIN YLMC-RELATED"/>
    <property type="match status" value="1"/>
</dbReference>
<evidence type="ECO:0000259" key="1">
    <source>
        <dbReference type="Pfam" id="PF05239"/>
    </source>
</evidence>
<dbReference type="InterPro" id="IPR027275">
    <property type="entry name" value="PRC-brl_dom"/>
</dbReference>
<protein>
    <submittedName>
        <fullName evidence="2">YlmC/YmxH family sporulation protein</fullName>
    </submittedName>
</protein>
<dbReference type="EMBL" id="JAOQKC010000004">
    <property type="protein sequence ID" value="MCU6696040.1"/>
    <property type="molecule type" value="Genomic_DNA"/>
</dbReference>
<dbReference type="InterPro" id="IPR011033">
    <property type="entry name" value="PRC_barrel-like_sf"/>
</dbReference>